<name>A0ABV5TTK8_9ACTN</name>
<dbReference type="Gene3D" id="2.60.40.650">
    <property type="match status" value="1"/>
</dbReference>
<reference evidence="4 5" key="1">
    <citation type="submission" date="2024-09" db="EMBL/GenBank/DDBJ databases">
        <authorList>
            <person name="Sun Q."/>
            <person name="Mori K."/>
        </authorList>
    </citation>
    <scope>NUCLEOTIDE SEQUENCE [LARGE SCALE GENOMIC DNA]</scope>
    <source>
        <strain evidence="4 5">JCM 3028</strain>
    </source>
</reference>
<dbReference type="Pfam" id="PF17957">
    <property type="entry name" value="Big_7"/>
    <property type="match status" value="1"/>
</dbReference>
<feature type="domain" description="N,N-dimethylformamidase beta subunit-like C-terminal" evidence="3">
    <location>
        <begin position="200"/>
        <end position="602"/>
    </location>
</feature>
<evidence type="ECO:0000259" key="2">
    <source>
        <dbReference type="Pfam" id="PF13313"/>
    </source>
</evidence>
<feature type="compositionally biased region" description="Basic and acidic residues" evidence="1">
    <location>
        <begin position="116"/>
        <end position="133"/>
    </location>
</feature>
<dbReference type="Pfam" id="PF13313">
    <property type="entry name" value="DUF4082"/>
    <property type="match status" value="3"/>
</dbReference>
<dbReference type="EMBL" id="JBHMBS010000072">
    <property type="protein sequence ID" value="MFB9682454.1"/>
    <property type="molecule type" value="Genomic_DNA"/>
</dbReference>
<evidence type="ECO:0000256" key="1">
    <source>
        <dbReference type="SAM" id="MobiDB-lite"/>
    </source>
</evidence>
<feature type="domain" description="DUF4082" evidence="2">
    <location>
        <begin position="1073"/>
        <end position="1218"/>
    </location>
</feature>
<proteinExistence type="predicted"/>
<evidence type="ECO:0000313" key="4">
    <source>
        <dbReference type="EMBL" id="MFB9682454.1"/>
    </source>
</evidence>
<keyword evidence="5" id="KW-1185">Reference proteome</keyword>
<dbReference type="InterPro" id="IPR025141">
    <property type="entry name" value="DUF4082"/>
</dbReference>
<dbReference type="SUPFAM" id="SSF81296">
    <property type="entry name" value="E set domains"/>
    <property type="match status" value="1"/>
</dbReference>
<feature type="domain" description="DUF4082" evidence="2">
    <location>
        <begin position="913"/>
        <end position="1058"/>
    </location>
</feature>
<dbReference type="Proteomes" id="UP001589610">
    <property type="component" value="Unassembled WGS sequence"/>
</dbReference>
<dbReference type="Pfam" id="PF20254">
    <property type="entry name" value="DMFA2_C"/>
    <property type="match status" value="1"/>
</dbReference>
<sequence length="1225" mass="130721">MAGGTDDAGKVGLGRRSPFTFGVGLLTLIGLLGAGWAPEPGTAAPRESVTVRNVVPFGPDAAPGQVTGHAPGRPASGAGQAPSGGRRAVEVKAPPPKGDRARALERRLAEAGLRGLPREDTGRPKEKTADAKPRGRARHAACPPSSVICLENSLPGNPPSEWDIPGAGSSSIQGYATQMSVDKGETLQFKVNTLATAYHVDVYRIGYYGGMGARKITTLTPSATLPQVQPSCLTDSVTALVDCGNWAVSASWAVPADAVSGVYIANLIRDDETPGASQMIFVVRDDERGSDLLLQTSDSTWQAYNKYGDSSLYSAGTAAGRAFKVSYNRPFTTRVSSCCGGSVESWFFNAEYPMIRWIEANGYDVSYTSSIDTAMRGQQILNHKVFLSVGHDEYWSNDMRDNVTNARDNGVNIAFFSGNEGFWKGRWEAALSDGTPFRTFVCYKETLANAKIDPSPQWTGSWRDPRFSPPSNGGRPENALNGTWFRVNGVSNDAITVSADFSKMRIWRNTSVANLAPGQTAVFPTGTLGYEWDVSPSNGSEPPGRAKYSSTVMNLTSKYLLDYGSTYGLGTANHNLTLYRASSGALVFGAGTVQWSWGLDANHDRAGTPTDIRMQQATVNLLADMRSQPASLQPGLVPATASTDTSPPTSTITSPSNGAALPELTNVTIQGTAADTGGGVVAGIEVSVDGGNRWFPATGRENWQYRWTPQTTGTVTIAVRAVDDIGNLQAIPTTITATVYASCDACTIWPPSAVPAVGSVSDSAPVELGVQFQTTTPGTIRGVRFYKGALNTGTHTGNLWSASGQLLARATFTGETASGWQQVDFDTPVTVTAGTRYVASYHTTSGHYSTTVPYFTAQYTNGPFVVPASGVQISNGVYAYSATSTFPASTYRATNYWVDVLFVPVRSLWDDQTVPQIPSRNDPNAVTVGVKFQTLVDGSIRGIRFYKGAKNTGTHVGALWTSDGQLLANATFTNETASGWQQVRFDTPVTVTAHTTYIASYYTSSGFYSLTPSYFTEPYMNGPLVARGNGEEGGNGVYTYGAASTFPTSTYQASNYWVDVLFVPFTSLWENTATPAVASQPDKLPITVGVKFQTMTSGSIRGVRFYKGAKNIGPHVGSLWTSNGQLLASATFTGETASGWQQVNFDTPVPVTENTIYVVSYNTLSGYYSQTRPYFNVQYTSEPLIAPASGAVGGNGVYTYGAANPFPTSTYQAGNYWVDVVFDVD</sequence>
<feature type="compositionally biased region" description="Low complexity" evidence="1">
    <location>
        <begin position="70"/>
        <end position="86"/>
    </location>
</feature>
<feature type="domain" description="DUF4082" evidence="2">
    <location>
        <begin position="753"/>
        <end position="898"/>
    </location>
</feature>
<accession>A0ABV5TTK8</accession>
<dbReference type="RefSeq" id="WP_386164106.1">
    <property type="nucleotide sequence ID" value="NZ_JBHMBS010000072.1"/>
</dbReference>
<feature type="region of interest" description="Disordered" evidence="1">
    <location>
        <begin position="639"/>
        <end position="658"/>
    </location>
</feature>
<evidence type="ECO:0000313" key="5">
    <source>
        <dbReference type="Proteomes" id="UP001589610"/>
    </source>
</evidence>
<feature type="compositionally biased region" description="Basic and acidic residues" evidence="1">
    <location>
        <begin position="97"/>
        <end position="109"/>
    </location>
</feature>
<feature type="region of interest" description="Disordered" evidence="1">
    <location>
        <begin position="54"/>
        <end position="140"/>
    </location>
</feature>
<dbReference type="InterPro" id="IPR046540">
    <property type="entry name" value="DMFA2_C"/>
</dbReference>
<gene>
    <name evidence="4" type="ORF">ACFFRH_43920</name>
</gene>
<comment type="caution">
    <text evidence="4">The sequence shown here is derived from an EMBL/GenBank/DDBJ whole genome shotgun (WGS) entry which is preliminary data.</text>
</comment>
<feature type="compositionally biased region" description="Low complexity" evidence="1">
    <location>
        <begin position="639"/>
        <end position="656"/>
    </location>
</feature>
<dbReference type="InterPro" id="IPR014756">
    <property type="entry name" value="Ig_E-set"/>
</dbReference>
<evidence type="ECO:0000259" key="3">
    <source>
        <dbReference type="Pfam" id="PF20254"/>
    </source>
</evidence>
<organism evidence="4 5">
    <name type="scientific">Streptosporangium vulgare</name>
    <dbReference type="NCBI Taxonomy" id="46190"/>
    <lineage>
        <taxon>Bacteria</taxon>
        <taxon>Bacillati</taxon>
        <taxon>Actinomycetota</taxon>
        <taxon>Actinomycetes</taxon>
        <taxon>Streptosporangiales</taxon>
        <taxon>Streptosporangiaceae</taxon>
        <taxon>Streptosporangium</taxon>
    </lineage>
</organism>
<protein>
    <submittedName>
        <fullName evidence="4">DUF4082 domain-containing protein</fullName>
    </submittedName>
</protein>